<feature type="compositionally biased region" description="Polar residues" evidence="1">
    <location>
        <begin position="170"/>
        <end position="183"/>
    </location>
</feature>
<evidence type="ECO:0000256" key="1">
    <source>
        <dbReference type="SAM" id="MobiDB-lite"/>
    </source>
</evidence>
<feature type="region of interest" description="Disordered" evidence="1">
    <location>
        <begin position="234"/>
        <end position="261"/>
    </location>
</feature>
<keyword evidence="3" id="KW-1185">Reference proteome</keyword>
<gene>
    <name evidence="2" type="ORF">CI238_11065</name>
</gene>
<comment type="caution">
    <text evidence="2">The sequence shown here is derived from an EMBL/GenBank/DDBJ whole genome shotgun (WGS) entry which is preliminary data.</text>
</comment>
<organism evidence="2 3">
    <name type="scientific">Colletotrichum incanum</name>
    <name type="common">Soybean anthracnose fungus</name>
    <dbReference type="NCBI Taxonomy" id="1573173"/>
    <lineage>
        <taxon>Eukaryota</taxon>
        <taxon>Fungi</taxon>
        <taxon>Dikarya</taxon>
        <taxon>Ascomycota</taxon>
        <taxon>Pezizomycotina</taxon>
        <taxon>Sordariomycetes</taxon>
        <taxon>Hypocreomycetidae</taxon>
        <taxon>Glomerellales</taxon>
        <taxon>Glomerellaceae</taxon>
        <taxon>Colletotrichum</taxon>
        <taxon>Colletotrichum spaethianum species complex</taxon>
    </lineage>
</organism>
<proteinExistence type="predicted"/>
<protein>
    <submittedName>
        <fullName evidence="2">Het domain-containing protein</fullName>
    </submittedName>
</protein>
<evidence type="ECO:0000313" key="2">
    <source>
        <dbReference type="EMBL" id="KZL84338.1"/>
    </source>
</evidence>
<feature type="compositionally biased region" description="Low complexity" evidence="1">
    <location>
        <begin position="146"/>
        <end position="160"/>
    </location>
</feature>
<accession>A0A161WI84</accession>
<dbReference type="AlphaFoldDB" id="A0A161WI84"/>
<feature type="compositionally biased region" description="Basic and acidic residues" evidence="1">
    <location>
        <begin position="244"/>
        <end position="261"/>
    </location>
</feature>
<sequence>MPVRYGEGSDQAFARLVRKIIHDTTDGSIFAWTSNDGQNVRGLLPRSISEFRHLTSTPETSWHQLWGFDVSVQFSNSGLILTSRATIQASSLMFEIGGAASKEFGIRLQMWENRFSRVDSSLLSQVPESASHCRILAARDIDAETSRSMSNSSNCSKTSTVPLRPPDTIQHMSCNKILPSSTGTKREGSGRPKTPLSEYSVPRNESPHDISSSFLRDDDCSSRGYQVEFSDRSIFDFDDDGEEPLSHDDLHNTKSLDPDHPYQFEPMFIGGGLEIN</sequence>
<reference evidence="2 3" key="1">
    <citation type="submission" date="2015-06" db="EMBL/GenBank/DDBJ databases">
        <title>Survival trade-offs in plant roots during colonization by closely related pathogenic and mutualistic fungi.</title>
        <authorList>
            <person name="Hacquard S."/>
            <person name="Kracher B."/>
            <person name="Hiruma K."/>
            <person name="Weinman A."/>
            <person name="Muench P."/>
            <person name="Garrido Oter R."/>
            <person name="Ver Loren van Themaat E."/>
            <person name="Dallerey J.-F."/>
            <person name="Damm U."/>
            <person name="Henrissat B."/>
            <person name="Lespinet O."/>
            <person name="Thon M."/>
            <person name="Kemen E."/>
            <person name="McHardy A.C."/>
            <person name="Schulze-Lefert P."/>
            <person name="O'Connell R.J."/>
        </authorList>
    </citation>
    <scope>NUCLEOTIDE SEQUENCE [LARGE SCALE GENOMIC DNA]</scope>
    <source>
        <strain evidence="2 3">MAFF 238704</strain>
    </source>
</reference>
<name>A0A161WI84_COLIC</name>
<evidence type="ECO:0000313" key="3">
    <source>
        <dbReference type="Proteomes" id="UP000076584"/>
    </source>
</evidence>
<dbReference type="Proteomes" id="UP000076584">
    <property type="component" value="Unassembled WGS sequence"/>
</dbReference>
<feature type="region of interest" description="Disordered" evidence="1">
    <location>
        <begin position="145"/>
        <end position="219"/>
    </location>
</feature>
<dbReference type="EMBL" id="LFIW01000882">
    <property type="protein sequence ID" value="KZL84338.1"/>
    <property type="molecule type" value="Genomic_DNA"/>
</dbReference>